<feature type="transmembrane region" description="Helical" evidence="6">
    <location>
        <begin position="125"/>
        <end position="147"/>
    </location>
</feature>
<keyword evidence="8" id="KW-1185">Reference proteome</keyword>
<dbReference type="OMA" id="SFAARWM"/>
<dbReference type="Gene3D" id="6.10.110.10">
    <property type="match status" value="1"/>
</dbReference>
<evidence type="ECO:0000256" key="5">
    <source>
        <dbReference type="ARBA" id="ARBA00023136"/>
    </source>
</evidence>
<comment type="similarity">
    <text evidence="2">Belongs to the IFI6/IFI27 family.</text>
</comment>
<evidence type="ECO:0000256" key="6">
    <source>
        <dbReference type="SAM" id="Phobius"/>
    </source>
</evidence>
<dbReference type="GO" id="GO:0016020">
    <property type="term" value="C:membrane"/>
    <property type="evidence" value="ECO:0007669"/>
    <property type="project" value="UniProtKB-SubCell"/>
</dbReference>
<evidence type="ECO:0000313" key="7">
    <source>
        <dbReference type="EMBL" id="ERF76607.1"/>
    </source>
</evidence>
<accession>U1GG31</accession>
<dbReference type="Proteomes" id="UP000019373">
    <property type="component" value="Unassembled WGS sequence"/>
</dbReference>
<gene>
    <name evidence="7" type="ORF">EPUS_04427</name>
</gene>
<keyword evidence="5 6" id="KW-0472">Membrane</keyword>
<comment type="subcellular location">
    <subcellularLocation>
        <location evidence="1">Membrane</location>
        <topology evidence="1">Multi-pass membrane protein</topology>
    </subcellularLocation>
</comment>
<keyword evidence="4 6" id="KW-1133">Transmembrane helix</keyword>
<organism evidence="7 8">
    <name type="scientific">Endocarpon pusillum (strain Z07020 / HMAS-L-300199)</name>
    <name type="common">Lichen-forming fungus</name>
    <dbReference type="NCBI Taxonomy" id="1263415"/>
    <lineage>
        <taxon>Eukaryota</taxon>
        <taxon>Fungi</taxon>
        <taxon>Dikarya</taxon>
        <taxon>Ascomycota</taxon>
        <taxon>Pezizomycotina</taxon>
        <taxon>Eurotiomycetes</taxon>
        <taxon>Chaetothyriomycetidae</taxon>
        <taxon>Verrucariales</taxon>
        <taxon>Verrucariaceae</taxon>
        <taxon>Endocarpon</taxon>
    </lineage>
</organism>
<dbReference type="RefSeq" id="XP_007786003.1">
    <property type="nucleotide sequence ID" value="XM_007787813.1"/>
</dbReference>
<dbReference type="InterPro" id="IPR009311">
    <property type="entry name" value="IFI6/IFI27-like"/>
</dbReference>
<evidence type="ECO:0000256" key="4">
    <source>
        <dbReference type="ARBA" id="ARBA00022989"/>
    </source>
</evidence>
<evidence type="ECO:0000313" key="8">
    <source>
        <dbReference type="Proteomes" id="UP000019373"/>
    </source>
</evidence>
<keyword evidence="3 6" id="KW-0812">Transmembrane</keyword>
<dbReference type="OrthoDB" id="440424at2759"/>
<dbReference type="InterPro" id="IPR038213">
    <property type="entry name" value="IFI6/IFI27-like_sf"/>
</dbReference>
<sequence length="192" mass="20985">MSFLKAIRECLTGQDEPEYTKTNDEKTEVGWRYPEEKNTRPQPTTEELAASILSTLFTAEKSGHDLDRRVQDIVRSCGWYEGLAKRVLDGLVAAVKSGAAMGGAMKEASDKATVAASDFVHEHPVFTAAVAVVVAIGILVLLAPWAVEALGFGELGPIEGSFAAWWQSTFPDVEAGSFFSYLQRLGMRWGRK</sequence>
<evidence type="ECO:0000256" key="3">
    <source>
        <dbReference type="ARBA" id="ARBA00022692"/>
    </source>
</evidence>
<evidence type="ECO:0000256" key="1">
    <source>
        <dbReference type="ARBA" id="ARBA00004141"/>
    </source>
</evidence>
<dbReference type="eggNOG" id="ENOG502SR07">
    <property type="taxonomic scope" value="Eukaryota"/>
</dbReference>
<dbReference type="GeneID" id="19239382"/>
<evidence type="ECO:0000256" key="2">
    <source>
        <dbReference type="ARBA" id="ARBA00007262"/>
    </source>
</evidence>
<name>U1GG31_ENDPU</name>
<reference evidence="8" key="1">
    <citation type="journal article" date="2014" name="BMC Genomics">
        <title>Genome characteristics reveal the impact of lichenization on lichen-forming fungus Endocarpon pusillum Hedwig (Verrucariales, Ascomycota).</title>
        <authorList>
            <person name="Wang Y.-Y."/>
            <person name="Liu B."/>
            <person name="Zhang X.-Y."/>
            <person name="Zhou Q.-M."/>
            <person name="Zhang T."/>
            <person name="Li H."/>
            <person name="Yu Y.-F."/>
            <person name="Zhang X.-L."/>
            <person name="Hao X.-Y."/>
            <person name="Wang M."/>
            <person name="Wang L."/>
            <person name="Wei J.-C."/>
        </authorList>
    </citation>
    <scope>NUCLEOTIDE SEQUENCE [LARGE SCALE GENOMIC DNA]</scope>
    <source>
        <strain evidence="8">Z07020 / HMAS-L-300199</strain>
    </source>
</reference>
<proteinExistence type="inferred from homology"/>
<protein>
    <recommendedName>
        <fullName evidence="9">Lincomycin-condensing protein lmbA</fullName>
    </recommendedName>
</protein>
<evidence type="ECO:0008006" key="9">
    <source>
        <dbReference type="Google" id="ProtNLM"/>
    </source>
</evidence>
<dbReference type="HOGENOM" id="CLU_086437_0_0_1"/>
<dbReference type="EMBL" id="KE720726">
    <property type="protein sequence ID" value="ERF76607.1"/>
    <property type="molecule type" value="Genomic_DNA"/>
</dbReference>
<dbReference type="AlphaFoldDB" id="U1GG31"/>
<dbReference type="Pfam" id="PF06140">
    <property type="entry name" value="Ifi-6-16"/>
    <property type="match status" value="1"/>
</dbReference>